<sequence>FLIWFFYFPEILCSSLTFTLELTKLNRFWVGVFWSFQEIGALMAAKPFSSFRLLLSLSLSLSLSLCSSRFYVQLSSDHSSSFFPLLLCLFDLGCGFSLFFLLF</sequence>
<name>A0A2P5E3C1_PARAD</name>
<keyword evidence="1" id="KW-0472">Membrane</keyword>
<evidence type="ECO:0000313" key="3">
    <source>
        <dbReference type="Proteomes" id="UP000237105"/>
    </source>
</evidence>
<dbReference type="Proteomes" id="UP000237105">
    <property type="component" value="Unassembled WGS sequence"/>
</dbReference>
<comment type="caution">
    <text evidence="2">The sequence shown here is derived from an EMBL/GenBank/DDBJ whole genome shotgun (WGS) entry which is preliminary data.</text>
</comment>
<gene>
    <name evidence="2" type="ORF">PanWU01x14_004880</name>
</gene>
<keyword evidence="3" id="KW-1185">Reference proteome</keyword>
<organism evidence="2 3">
    <name type="scientific">Parasponia andersonii</name>
    <name type="common">Sponia andersonii</name>
    <dbReference type="NCBI Taxonomy" id="3476"/>
    <lineage>
        <taxon>Eukaryota</taxon>
        <taxon>Viridiplantae</taxon>
        <taxon>Streptophyta</taxon>
        <taxon>Embryophyta</taxon>
        <taxon>Tracheophyta</taxon>
        <taxon>Spermatophyta</taxon>
        <taxon>Magnoliopsida</taxon>
        <taxon>eudicotyledons</taxon>
        <taxon>Gunneridae</taxon>
        <taxon>Pentapetalae</taxon>
        <taxon>rosids</taxon>
        <taxon>fabids</taxon>
        <taxon>Rosales</taxon>
        <taxon>Cannabaceae</taxon>
        <taxon>Parasponia</taxon>
    </lineage>
</organism>
<evidence type="ECO:0000313" key="2">
    <source>
        <dbReference type="EMBL" id="PON80038.1"/>
    </source>
</evidence>
<accession>A0A2P5E3C1</accession>
<proteinExistence type="predicted"/>
<feature type="non-terminal residue" evidence="2">
    <location>
        <position position="1"/>
    </location>
</feature>
<protein>
    <submittedName>
        <fullName evidence="2">Uncharacterized protein</fullName>
    </submittedName>
</protein>
<dbReference type="EMBL" id="JXTB01000002">
    <property type="protein sequence ID" value="PON80038.1"/>
    <property type="molecule type" value="Genomic_DNA"/>
</dbReference>
<dbReference type="AlphaFoldDB" id="A0A2P5E3C1"/>
<reference evidence="3" key="1">
    <citation type="submission" date="2016-06" db="EMBL/GenBank/DDBJ databases">
        <title>Parallel loss of symbiosis genes in relatives of nitrogen-fixing non-legume Parasponia.</title>
        <authorList>
            <person name="Van Velzen R."/>
            <person name="Holmer R."/>
            <person name="Bu F."/>
            <person name="Rutten L."/>
            <person name="Van Zeijl A."/>
            <person name="Liu W."/>
            <person name="Santuari L."/>
            <person name="Cao Q."/>
            <person name="Sharma T."/>
            <person name="Shen D."/>
            <person name="Roswanjaya Y."/>
            <person name="Wardhani T."/>
            <person name="Kalhor M.S."/>
            <person name="Jansen J."/>
            <person name="Van den Hoogen J."/>
            <person name="Gungor B."/>
            <person name="Hartog M."/>
            <person name="Hontelez J."/>
            <person name="Verver J."/>
            <person name="Yang W.-C."/>
            <person name="Schijlen E."/>
            <person name="Repin R."/>
            <person name="Schilthuizen M."/>
            <person name="Schranz E."/>
            <person name="Heidstra R."/>
            <person name="Miyata K."/>
            <person name="Fedorova E."/>
            <person name="Kohlen W."/>
            <person name="Bisseling T."/>
            <person name="Smit S."/>
            <person name="Geurts R."/>
        </authorList>
    </citation>
    <scope>NUCLEOTIDE SEQUENCE [LARGE SCALE GENOMIC DNA]</scope>
    <source>
        <strain evidence="3">cv. WU1-14</strain>
    </source>
</reference>
<keyword evidence="1" id="KW-0812">Transmembrane</keyword>
<evidence type="ECO:0000256" key="1">
    <source>
        <dbReference type="SAM" id="Phobius"/>
    </source>
</evidence>
<feature type="transmembrane region" description="Helical" evidence="1">
    <location>
        <begin position="82"/>
        <end position="102"/>
    </location>
</feature>
<keyword evidence="1" id="KW-1133">Transmembrane helix</keyword>